<dbReference type="AlphaFoldDB" id="A0A2N7X0G5"/>
<dbReference type="PANTHER" id="PTHR34109:SF1">
    <property type="entry name" value="VOC DOMAIN-CONTAINING PROTEIN"/>
    <property type="match status" value="1"/>
</dbReference>
<organism evidence="2 3">
    <name type="scientific">Trinickia symbiotica</name>
    <dbReference type="NCBI Taxonomy" id="863227"/>
    <lineage>
        <taxon>Bacteria</taxon>
        <taxon>Pseudomonadati</taxon>
        <taxon>Pseudomonadota</taxon>
        <taxon>Betaproteobacteria</taxon>
        <taxon>Burkholderiales</taxon>
        <taxon>Burkholderiaceae</taxon>
        <taxon>Trinickia</taxon>
    </lineage>
</organism>
<dbReference type="Pfam" id="PF00903">
    <property type="entry name" value="Glyoxalase"/>
    <property type="match status" value="1"/>
</dbReference>
<reference evidence="2 3" key="1">
    <citation type="submission" date="2018-01" db="EMBL/GenBank/DDBJ databases">
        <title>Whole genome analyses suggest that Burkholderia sensu lato contains two further novel genera in the rhizoxinica-symbiotica group Mycetohabitans gen. nov., and Trinickia gen. nov.: implications for the evolution of diazotrophy and nodulation in the Burkholderiaceae.</title>
        <authorList>
            <person name="Estrada-de los Santos P."/>
            <person name="Palmer M."/>
            <person name="Chavez-Ramirez B."/>
            <person name="Beukes C."/>
            <person name="Steenkamp E.T."/>
            <person name="Hirsch A.M."/>
            <person name="Manyaka P."/>
            <person name="Maluk M."/>
            <person name="Lafos M."/>
            <person name="Crook M."/>
            <person name="Gross E."/>
            <person name="Simon M.F."/>
            <person name="Bueno dos Reis Junior F."/>
            <person name="Poole P.S."/>
            <person name="Venter S.N."/>
            <person name="James E.K."/>
        </authorList>
    </citation>
    <scope>NUCLEOTIDE SEQUENCE [LARGE SCALE GENOMIC DNA]</scope>
    <source>
        <strain evidence="2 3">JPY 581</strain>
    </source>
</reference>
<dbReference type="OrthoDB" id="9795306at2"/>
<dbReference type="InterPro" id="IPR004360">
    <property type="entry name" value="Glyas_Fos-R_dOase_dom"/>
</dbReference>
<comment type="caution">
    <text evidence="2">The sequence shown here is derived from an EMBL/GenBank/DDBJ whole genome shotgun (WGS) entry which is preliminary data.</text>
</comment>
<dbReference type="Gene3D" id="3.30.720.110">
    <property type="match status" value="1"/>
</dbReference>
<evidence type="ECO:0000259" key="1">
    <source>
        <dbReference type="PROSITE" id="PS51819"/>
    </source>
</evidence>
<dbReference type="Gene3D" id="3.30.720.120">
    <property type="match status" value="1"/>
</dbReference>
<evidence type="ECO:0000313" key="2">
    <source>
        <dbReference type="EMBL" id="PMS35117.1"/>
    </source>
</evidence>
<dbReference type="InterPro" id="IPR029068">
    <property type="entry name" value="Glyas_Bleomycin-R_OHBP_Dase"/>
</dbReference>
<proteinExistence type="predicted"/>
<dbReference type="EMBL" id="PNYC01000013">
    <property type="protein sequence ID" value="PMS35117.1"/>
    <property type="molecule type" value="Genomic_DNA"/>
</dbReference>
<dbReference type="Proteomes" id="UP000235777">
    <property type="component" value="Unassembled WGS sequence"/>
</dbReference>
<dbReference type="InterPro" id="IPR037523">
    <property type="entry name" value="VOC_core"/>
</dbReference>
<protein>
    <submittedName>
        <fullName evidence="2">VOC family protein</fullName>
    </submittedName>
</protein>
<sequence>MSATSVKPIPEGMHSLTPHLVCANASEAIAFYTKAFGATELFRMPGREGKIAHAQIRIGNSPVMLTDEAPEQNCLGPKALKGTPVSLYLYVENADKAFEQAVAAGATVKMPLADMFWGDRWGLVEDPFGHQWHIASHTRDVSAEEMQKAMKEMNCPG</sequence>
<keyword evidence="3" id="KW-1185">Reference proteome</keyword>
<dbReference type="CDD" id="cd07246">
    <property type="entry name" value="VOC_like"/>
    <property type="match status" value="1"/>
</dbReference>
<accession>A0A2N7X0G5</accession>
<dbReference type="SUPFAM" id="SSF54593">
    <property type="entry name" value="Glyoxalase/Bleomycin resistance protein/Dihydroxybiphenyl dioxygenase"/>
    <property type="match status" value="1"/>
</dbReference>
<evidence type="ECO:0000313" key="3">
    <source>
        <dbReference type="Proteomes" id="UP000235777"/>
    </source>
</evidence>
<dbReference type="RefSeq" id="WP_020566624.1">
    <property type="nucleotide sequence ID" value="NZ_KB890220.1"/>
</dbReference>
<dbReference type="PANTHER" id="PTHR34109">
    <property type="entry name" value="BNAUNNG04460D PROTEIN-RELATED"/>
    <property type="match status" value="1"/>
</dbReference>
<gene>
    <name evidence="2" type="ORF">C0Z20_20525</name>
</gene>
<feature type="domain" description="VOC" evidence="1">
    <location>
        <begin position="12"/>
        <end position="137"/>
    </location>
</feature>
<name>A0A2N7X0G5_9BURK</name>
<dbReference type="PROSITE" id="PS51819">
    <property type="entry name" value="VOC"/>
    <property type="match status" value="1"/>
</dbReference>
<dbReference type="STRING" id="863227.GCA_000373005_05818"/>